<evidence type="ECO:0000259" key="1">
    <source>
        <dbReference type="Pfam" id="PF01863"/>
    </source>
</evidence>
<dbReference type="InterPro" id="IPR002725">
    <property type="entry name" value="YgjP-like_metallopeptidase"/>
</dbReference>
<accession>X1K5D9</accession>
<dbReference type="PANTHER" id="PTHR30399">
    <property type="entry name" value="UNCHARACTERIZED PROTEIN YGJP"/>
    <property type="match status" value="1"/>
</dbReference>
<dbReference type="Pfam" id="PF01863">
    <property type="entry name" value="YgjP-like"/>
    <property type="match status" value="2"/>
</dbReference>
<dbReference type="PANTHER" id="PTHR30399:SF1">
    <property type="entry name" value="UTP PYROPHOSPHATASE"/>
    <property type="match status" value="1"/>
</dbReference>
<dbReference type="InterPro" id="IPR053136">
    <property type="entry name" value="UTP_pyrophosphatase-like"/>
</dbReference>
<reference evidence="2" key="1">
    <citation type="journal article" date="2014" name="Front. Microbiol.">
        <title>High frequency of phylogenetically diverse reductive dehalogenase-homologous genes in deep subseafloor sedimentary metagenomes.</title>
        <authorList>
            <person name="Kawai M."/>
            <person name="Futagami T."/>
            <person name="Toyoda A."/>
            <person name="Takaki Y."/>
            <person name="Nishi S."/>
            <person name="Hori S."/>
            <person name="Arai W."/>
            <person name="Tsubouchi T."/>
            <person name="Morono Y."/>
            <person name="Uchiyama I."/>
            <person name="Ito T."/>
            <person name="Fujiyama A."/>
            <person name="Inagaki F."/>
            <person name="Takami H."/>
        </authorList>
    </citation>
    <scope>NUCLEOTIDE SEQUENCE</scope>
    <source>
        <strain evidence="2">Expedition CK06-06</strain>
    </source>
</reference>
<feature type="non-terminal residue" evidence="2">
    <location>
        <position position="176"/>
    </location>
</feature>
<gene>
    <name evidence="2" type="ORF">S03H2_56643</name>
</gene>
<dbReference type="EMBL" id="BARU01036255">
    <property type="protein sequence ID" value="GAH88860.1"/>
    <property type="molecule type" value="Genomic_DNA"/>
</dbReference>
<sequence length="176" mass="20591">MADSNTVEIDGVGPVLFKRSRRAKHVNISVKPFKGVRVAVPEGLSFKKAEEFVHAKTDWIQRHLYRMKQYEKENKIVSDAAVDIDKTKAKRKLTRRLKHLAKKHGFTYNKIFIRNQKTRWGSCSHRNNISLNMKVIRLPEELMDYVILHELVHTRFKNHSNDFWAELNRLVGNGKG</sequence>
<evidence type="ECO:0000313" key="2">
    <source>
        <dbReference type="EMBL" id="GAH88860.1"/>
    </source>
</evidence>
<comment type="caution">
    <text evidence="2">The sequence shown here is derived from an EMBL/GenBank/DDBJ whole genome shotgun (WGS) entry which is preliminary data.</text>
</comment>
<feature type="domain" description="YgjP-like metallopeptidase" evidence="1">
    <location>
        <begin position="24"/>
        <end position="79"/>
    </location>
</feature>
<feature type="domain" description="YgjP-like metallopeptidase" evidence="1">
    <location>
        <begin position="80"/>
        <end position="172"/>
    </location>
</feature>
<protein>
    <recommendedName>
        <fullName evidence="1">YgjP-like metallopeptidase domain-containing protein</fullName>
    </recommendedName>
</protein>
<proteinExistence type="predicted"/>
<organism evidence="2">
    <name type="scientific">marine sediment metagenome</name>
    <dbReference type="NCBI Taxonomy" id="412755"/>
    <lineage>
        <taxon>unclassified sequences</taxon>
        <taxon>metagenomes</taxon>
        <taxon>ecological metagenomes</taxon>
    </lineage>
</organism>
<dbReference type="CDD" id="cd07344">
    <property type="entry name" value="M48_yhfN_like"/>
    <property type="match status" value="1"/>
</dbReference>
<dbReference type="AlphaFoldDB" id="X1K5D9"/>
<dbReference type="Gene3D" id="3.30.2010.10">
    <property type="entry name" value="Metalloproteases ('zincins'), catalytic domain"/>
    <property type="match status" value="1"/>
</dbReference>
<name>X1K5D9_9ZZZZ</name>